<dbReference type="Gene3D" id="3.30.1450.10">
    <property type="match status" value="1"/>
</dbReference>
<proteinExistence type="inferred from homology"/>
<comment type="subunit">
    <text evidence="1">Part of the Bam complex.</text>
</comment>
<evidence type="ECO:0000313" key="5">
    <source>
        <dbReference type="Proteomes" id="UP000282597"/>
    </source>
</evidence>
<evidence type="ECO:0000259" key="3">
    <source>
        <dbReference type="Pfam" id="PF04355"/>
    </source>
</evidence>
<keyword evidence="1" id="KW-0998">Cell outer membrane</keyword>
<dbReference type="KEGG" id="mcys:MCB1EB_2005"/>
<evidence type="ECO:0000313" key="4">
    <source>
        <dbReference type="EMBL" id="BBE10166.1"/>
    </source>
</evidence>
<dbReference type="PANTHER" id="PTHR37482">
    <property type="entry name" value="OUTER MEMBRANE PROTEIN ASSEMBLY FACTOR BAME"/>
    <property type="match status" value="1"/>
</dbReference>
<feature type="domain" description="Outer membrane protein assembly factor BamE" evidence="3">
    <location>
        <begin position="30"/>
        <end position="100"/>
    </location>
</feature>
<dbReference type="HAMAP" id="MF_00925">
    <property type="entry name" value="OM_assembly_BamE"/>
    <property type="match status" value="1"/>
</dbReference>
<accession>A0A2Z6EXJ8</accession>
<dbReference type="GO" id="GO:0030674">
    <property type="term" value="F:protein-macromolecule adaptor activity"/>
    <property type="evidence" value="ECO:0007669"/>
    <property type="project" value="TreeGrafter"/>
</dbReference>
<sequence length="139" mass="15863">MLLAACSTYNDTTQRIAQHITPYQITVVQGNFISREAVAKLQVGMPREHVRAVLGTPLLIDIFHPNQWDYIFYFKRGATEVVQRRHLAVYFERDQLSRWTGGEDLPSENELLAEIDGDRRANTRRKQSASARASSAESQ</sequence>
<protein>
    <recommendedName>
        <fullName evidence="1">Outer membrane protein assembly factor BamE</fullName>
    </recommendedName>
</protein>
<comment type="function">
    <text evidence="1">Part of the outer membrane protein assembly complex, which is involved in assembly and insertion of beta-barrel proteins into the outer membrane.</text>
</comment>
<evidence type="ECO:0000256" key="2">
    <source>
        <dbReference type="SAM" id="MobiDB-lite"/>
    </source>
</evidence>
<comment type="subcellular location">
    <subcellularLocation>
        <location evidence="1">Cell outer membrane</location>
    </subcellularLocation>
</comment>
<evidence type="ECO:0000256" key="1">
    <source>
        <dbReference type="HAMAP-Rule" id="MF_00925"/>
    </source>
</evidence>
<organism evidence="4 5">
    <name type="scientific">Mycoavidus cysteinexigens</name>
    <dbReference type="NCBI Taxonomy" id="1553431"/>
    <lineage>
        <taxon>Bacteria</taxon>
        <taxon>Pseudomonadati</taxon>
        <taxon>Pseudomonadota</taxon>
        <taxon>Betaproteobacteria</taxon>
        <taxon>Burkholderiales</taxon>
        <taxon>Burkholderiaceae</taxon>
        <taxon>Mycoavidus</taxon>
    </lineage>
</organism>
<keyword evidence="5" id="KW-1185">Reference proteome</keyword>
<keyword evidence="1" id="KW-0472">Membrane</keyword>
<dbReference type="InterPro" id="IPR026592">
    <property type="entry name" value="BamE"/>
</dbReference>
<dbReference type="AlphaFoldDB" id="A0A2Z6EXJ8"/>
<dbReference type="EMBL" id="AP018150">
    <property type="protein sequence ID" value="BBE10166.1"/>
    <property type="molecule type" value="Genomic_DNA"/>
</dbReference>
<dbReference type="GO" id="GO:0051205">
    <property type="term" value="P:protein insertion into membrane"/>
    <property type="evidence" value="ECO:0007669"/>
    <property type="project" value="UniProtKB-UniRule"/>
</dbReference>
<gene>
    <name evidence="1" type="primary">bamE</name>
    <name evidence="4" type="ORF">MCB1EB_2005</name>
</gene>
<dbReference type="Pfam" id="PF04355">
    <property type="entry name" value="BamE"/>
    <property type="match status" value="1"/>
</dbReference>
<dbReference type="PANTHER" id="PTHR37482:SF1">
    <property type="entry name" value="OUTER MEMBRANE PROTEIN ASSEMBLY FACTOR BAME"/>
    <property type="match status" value="1"/>
</dbReference>
<keyword evidence="1" id="KW-0732">Signal</keyword>
<dbReference type="InterPro" id="IPR037873">
    <property type="entry name" value="BamE-like"/>
</dbReference>
<name>A0A2Z6EXJ8_9BURK</name>
<comment type="similarity">
    <text evidence="1">Belongs to the BamE family.</text>
</comment>
<dbReference type="Proteomes" id="UP000282597">
    <property type="component" value="Chromosome"/>
</dbReference>
<dbReference type="GO" id="GO:0043165">
    <property type="term" value="P:Gram-negative-bacterium-type cell outer membrane assembly"/>
    <property type="evidence" value="ECO:0007669"/>
    <property type="project" value="UniProtKB-UniRule"/>
</dbReference>
<feature type="compositionally biased region" description="Low complexity" evidence="2">
    <location>
        <begin position="128"/>
        <end position="139"/>
    </location>
</feature>
<reference evidence="4 5" key="1">
    <citation type="journal article" date="2018" name="Microbes Environ.">
        <title>Comparative Genomic Insights into Endofungal Lifestyles of Two Bacterial Endosymbionts, Mycoavidus cysteinexigens and Burkholderia rhizoxinica.</title>
        <authorList>
            <person name="Sharmin D."/>
            <person name="Guo Y."/>
            <person name="Nishizawa T."/>
            <person name="Ohshima S."/>
            <person name="Sato Y."/>
            <person name="Takashima Y."/>
            <person name="Narisawa K."/>
            <person name="Ohta H."/>
        </authorList>
    </citation>
    <scope>NUCLEOTIDE SEQUENCE [LARGE SCALE GENOMIC DNA]</scope>
    <source>
        <strain evidence="4 5">B1-EB</strain>
    </source>
</reference>
<dbReference type="GO" id="GO:1990063">
    <property type="term" value="C:Bam protein complex"/>
    <property type="evidence" value="ECO:0007669"/>
    <property type="project" value="TreeGrafter"/>
</dbReference>
<dbReference type="InterPro" id="IPR007450">
    <property type="entry name" value="BamE_dom"/>
</dbReference>
<feature type="region of interest" description="Disordered" evidence="2">
    <location>
        <begin position="114"/>
        <end position="139"/>
    </location>
</feature>